<dbReference type="OrthoDB" id="7676651at2"/>
<evidence type="ECO:0000256" key="1">
    <source>
        <dbReference type="SAM" id="Phobius"/>
    </source>
</evidence>
<dbReference type="Proteomes" id="UP000325255">
    <property type="component" value="Unassembled WGS sequence"/>
</dbReference>
<sequence length="215" mass="22160">MSAGGKTWQPLLLSFNAGFVDTAGFLTLHGLFTAHVTGNFVTFGAALTQGGSGIVAKLLALPVFCAVVMAARLMAGAAGLRPLLIVKIVLLVLAAAVLIGFGPFPDADRPAPLLGGMLLVSAMALQNAMQRIHLTALPPSTLMTGNTTQIIIDLADAWRGLPGEAERRQRLRRLGGSVAGFAAGCLTAALALMLAGLWAFLLPPVLGLLVLLAVM</sequence>
<dbReference type="AlphaFoldDB" id="A0A5M6IT02"/>
<comment type="caution">
    <text evidence="2">The sequence shown here is derived from an EMBL/GenBank/DDBJ whole genome shotgun (WGS) entry which is preliminary data.</text>
</comment>
<keyword evidence="1" id="KW-0812">Transmembrane</keyword>
<keyword evidence="1" id="KW-0472">Membrane</keyword>
<dbReference type="EMBL" id="VWPK01000020">
    <property type="protein sequence ID" value="KAA5611444.1"/>
    <property type="molecule type" value="Genomic_DNA"/>
</dbReference>
<feature type="transmembrane region" description="Helical" evidence="1">
    <location>
        <begin position="197"/>
        <end position="214"/>
    </location>
</feature>
<keyword evidence="3" id="KW-1185">Reference proteome</keyword>
<accession>A0A5M6IT02</accession>
<dbReference type="PANTHER" id="PTHR37314">
    <property type="entry name" value="SLR0142 PROTEIN"/>
    <property type="match status" value="1"/>
</dbReference>
<feature type="transmembrane region" description="Helical" evidence="1">
    <location>
        <begin position="12"/>
        <end position="32"/>
    </location>
</feature>
<dbReference type="RefSeq" id="WP_150041449.1">
    <property type="nucleotide sequence ID" value="NZ_OW485601.1"/>
</dbReference>
<evidence type="ECO:0000313" key="2">
    <source>
        <dbReference type="EMBL" id="KAA5611444.1"/>
    </source>
</evidence>
<protein>
    <submittedName>
        <fullName evidence="2">DUF1275 domain-containing protein</fullName>
    </submittedName>
</protein>
<keyword evidence="1" id="KW-1133">Transmembrane helix</keyword>
<dbReference type="Pfam" id="PF06912">
    <property type="entry name" value="DUF1275"/>
    <property type="match status" value="1"/>
</dbReference>
<dbReference type="InterPro" id="IPR010699">
    <property type="entry name" value="DUF1275"/>
</dbReference>
<evidence type="ECO:0000313" key="3">
    <source>
        <dbReference type="Proteomes" id="UP000325255"/>
    </source>
</evidence>
<feature type="transmembrane region" description="Helical" evidence="1">
    <location>
        <begin position="83"/>
        <end position="104"/>
    </location>
</feature>
<name>A0A5M6IT02_9PROT</name>
<proteinExistence type="predicted"/>
<reference evidence="2 3" key="1">
    <citation type="submission" date="2019-09" db="EMBL/GenBank/DDBJ databases">
        <title>Genome sequence of Rhodovastum atsumiense, a diverse member of the Acetobacteraceae family of non-sulfur purple photosynthetic bacteria.</title>
        <authorList>
            <person name="Meyer T."/>
            <person name="Kyndt J."/>
        </authorList>
    </citation>
    <scope>NUCLEOTIDE SEQUENCE [LARGE SCALE GENOMIC DNA]</scope>
    <source>
        <strain evidence="2 3">DSM 21279</strain>
    </source>
</reference>
<dbReference type="PANTHER" id="PTHR37314:SF5">
    <property type="entry name" value="SLR0142 PROTEIN"/>
    <property type="match status" value="1"/>
</dbReference>
<gene>
    <name evidence="2" type="ORF">F1189_14010</name>
</gene>
<feature type="transmembrane region" description="Helical" evidence="1">
    <location>
        <begin position="52"/>
        <end position="71"/>
    </location>
</feature>
<organism evidence="2 3">
    <name type="scientific">Rhodovastum atsumiense</name>
    <dbReference type="NCBI Taxonomy" id="504468"/>
    <lineage>
        <taxon>Bacteria</taxon>
        <taxon>Pseudomonadati</taxon>
        <taxon>Pseudomonadota</taxon>
        <taxon>Alphaproteobacteria</taxon>
        <taxon>Acetobacterales</taxon>
        <taxon>Acetobacteraceae</taxon>
        <taxon>Rhodovastum</taxon>
    </lineage>
</organism>